<keyword evidence="6" id="KW-1185">Reference proteome</keyword>
<name>A0A0V1EZE7_TRIPS</name>
<dbReference type="AlphaFoldDB" id="A0A0V1EZE7"/>
<dbReference type="EMBL" id="JYDT01000015">
    <property type="protein sequence ID" value="KRY91245.1"/>
    <property type="molecule type" value="Genomic_DNA"/>
</dbReference>
<dbReference type="Proteomes" id="UP000054632">
    <property type="component" value="Unassembled WGS sequence"/>
</dbReference>
<dbReference type="OrthoDB" id="5913840at2759"/>
<accession>A0A0V1EZE7</accession>
<dbReference type="Proteomes" id="UP000054815">
    <property type="component" value="Unassembled WGS sequence"/>
</dbReference>
<protein>
    <submittedName>
        <fullName evidence="2">Uncharacterized protein</fullName>
    </submittedName>
</protein>
<sequence>MRCWKSSRLQVKAWAPISAWNNWKVDIDNKKFISEEKRPFTAAFNIVNRCSSTKPKVNLSDIFILCSIETAFARNRNQFRLGLLTMGEIASGSLPTEGSCLAREIDPHSSLEWSGFVGQVELSRPWSTIASGVRIIG</sequence>
<organism evidence="2 4">
    <name type="scientific">Trichinella pseudospiralis</name>
    <name type="common">Parasitic roundworm</name>
    <dbReference type="NCBI Taxonomy" id="6337"/>
    <lineage>
        <taxon>Eukaryota</taxon>
        <taxon>Metazoa</taxon>
        <taxon>Ecdysozoa</taxon>
        <taxon>Nematoda</taxon>
        <taxon>Enoplea</taxon>
        <taxon>Dorylaimia</taxon>
        <taxon>Trichinellida</taxon>
        <taxon>Trichinellidae</taxon>
        <taxon>Trichinella</taxon>
    </lineage>
</organism>
<evidence type="ECO:0000313" key="3">
    <source>
        <dbReference type="EMBL" id="KRY91245.1"/>
    </source>
</evidence>
<evidence type="ECO:0000313" key="6">
    <source>
        <dbReference type="Proteomes" id="UP000054995"/>
    </source>
</evidence>
<gene>
    <name evidence="2" type="ORF">T4A_11667</name>
    <name evidence="3" type="ORF">T4D_11099</name>
    <name evidence="1" type="ORF">T4E_3421</name>
</gene>
<reference evidence="4 5" key="1">
    <citation type="submission" date="2015-01" db="EMBL/GenBank/DDBJ databases">
        <title>Evolution of Trichinella species and genotypes.</title>
        <authorList>
            <person name="Korhonen P.K."/>
            <person name="Edoardo P."/>
            <person name="Giuseppe L.R."/>
            <person name="Gasser R.B."/>
        </authorList>
    </citation>
    <scope>NUCLEOTIDE SEQUENCE [LARGE SCALE GENOMIC DNA]</scope>
    <source>
        <strain evidence="2">ISS13</strain>
        <strain evidence="1">ISS141</strain>
        <strain evidence="3">ISS470</strain>
    </source>
</reference>
<evidence type="ECO:0000313" key="4">
    <source>
        <dbReference type="Proteomes" id="UP000054632"/>
    </source>
</evidence>
<dbReference type="Proteomes" id="UP000054995">
    <property type="component" value="Unassembled WGS sequence"/>
</dbReference>
<dbReference type="EMBL" id="JYDR01000002">
    <property type="protein sequence ID" value="KRY79241.1"/>
    <property type="molecule type" value="Genomic_DNA"/>
</dbReference>
<evidence type="ECO:0000313" key="1">
    <source>
        <dbReference type="EMBL" id="KRX90834.1"/>
    </source>
</evidence>
<comment type="caution">
    <text evidence="2">The sequence shown here is derived from an EMBL/GenBank/DDBJ whole genome shotgun (WGS) entry which is preliminary data.</text>
</comment>
<evidence type="ECO:0000313" key="2">
    <source>
        <dbReference type="EMBL" id="KRY79241.1"/>
    </source>
</evidence>
<proteinExistence type="predicted"/>
<evidence type="ECO:0000313" key="5">
    <source>
        <dbReference type="Proteomes" id="UP000054815"/>
    </source>
</evidence>
<dbReference type="EMBL" id="JYDU01000154">
    <property type="protein sequence ID" value="KRX90834.1"/>
    <property type="molecule type" value="Genomic_DNA"/>
</dbReference>